<dbReference type="NCBIfam" id="TIGR03943">
    <property type="entry name" value="TIGR03943 family putative permease subunit"/>
    <property type="match status" value="1"/>
</dbReference>
<evidence type="ECO:0000313" key="3">
    <source>
        <dbReference type="EMBL" id="ABK65469.1"/>
    </source>
</evidence>
<accession>A0A0H2ZSV3</accession>
<evidence type="ECO:0000259" key="2">
    <source>
        <dbReference type="Pfam" id="PF21537"/>
    </source>
</evidence>
<feature type="domain" description="DUF1980" evidence="2">
    <location>
        <begin position="139"/>
        <end position="244"/>
    </location>
</feature>
<keyword evidence="1" id="KW-1133">Transmembrane helix</keyword>
<dbReference type="HOGENOM" id="CLU_079638_0_0_11"/>
<dbReference type="AlphaFoldDB" id="A0A0H2ZSV3"/>
<evidence type="ECO:0000313" key="4">
    <source>
        <dbReference type="Proteomes" id="UP000001574"/>
    </source>
</evidence>
<feature type="transmembrane region" description="Helical" evidence="1">
    <location>
        <begin position="81"/>
        <end position="100"/>
    </location>
</feature>
<feature type="transmembrane region" description="Helical" evidence="1">
    <location>
        <begin position="9"/>
        <end position="29"/>
    </location>
</feature>
<protein>
    <recommendedName>
        <fullName evidence="2">DUF1980 domain-containing protein</fullName>
    </recommendedName>
</protein>
<dbReference type="Pfam" id="PF21537">
    <property type="entry name" value="DUF1980_C"/>
    <property type="match status" value="1"/>
</dbReference>
<dbReference type="RefSeq" id="WP_009979578.1">
    <property type="nucleotide sequence ID" value="NC_008595.1"/>
</dbReference>
<dbReference type="KEGG" id="mav:MAV_4877"/>
<proteinExistence type="predicted"/>
<dbReference type="InterPro" id="IPR015402">
    <property type="entry name" value="DUF1980"/>
</dbReference>
<keyword evidence="1" id="KW-0812">Transmembrane</keyword>
<gene>
    <name evidence="3" type="ordered locus">MAV_4877</name>
</gene>
<reference evidence="3 4" key="1">
    <citation type="submission" date="2006-10" db="EMBL/GenBank/DDBJ databases">
        <authorList>
            <person name="Fleischmann R.D."/>
            <person name="Dodson R.J."/>
            <person name="Haft D.H."/>
            <person name="Merkel J.S."/>
            <person name="Nelson W.C."/>
            <person name="Fraser C.M."/>
        </authorList>
    </citation>
    <scope>NUCLEOTIDE SEQUENCE [LARGE SCALE GENOMIC DNA]</scope>
    <source>
        <strain evidence="3 4">104</strain>
    </source>
</reference>
<keyword evidence="1" id="KW-0472">Membrane</keyword>
<name>A0A0H2ZSV3_MYCA1</name>
<evidence type="ECO:0000256" key="1">
    <source>
        <dbReference type="SAM" id="Phobius"/>
    </source>
</evidence>
<dbReference type="PANTHER" id="PTHR40047:SF1">
    <property type="entry name" value="UPF0703 PROTEIN YCGQ"/>
    <property type="match status" value="1"/>
</dbReference>
<feature type="transmembrane region" description="Helical" evidence="1">
    <location>
        <begin position="35"/>
        <end position="54"/>
    </location>
</feature>
<dbReference type="Proteomes" id="UP000001574">
    <property type="component" value="Chromosome"/>
</dbReference>
<sequence>MSRETENTVLLLVGISMVIITASGVFTRYVKPGLWPWLVTSAVVLIGLALAAIVGDIRRGGPRTVDAPGGAGHEHSHRSGLVWLLVLPVLVLMFVAPPALRPSAAAPSVMAVSNDVLRQKFPPLPTGSSPEVSLPEVLMREAQDTTGSLTNRTITVTGFVLNEAHGVDLGRVVIVCCAADAQLARIHLRGPAAAAAAGLPDNTWIRVEGQVIPAPRQPKSAVIPTLQTTAVTRIDAPRNPYAYPR</sequence>
<organism evidence="3 4">
    <name type="scientific">Mycobacterium avium (strain 104)</name>
    <dbReference type="NCBI Taxonomy" id="243243"/>
    <lineage>
        <taxon>Bacteria</taxon>
        <taxon>Bacillati</taxon>
        <taxon>Actinomycetota</taxon>
        <taxon>Actinomycetes</taxon>
        <taxon>Mycobacteriales</taxon>
        <taxon>Mycobacteriaceae</taxon>
        <taxon>Mycobacterium</taxon>
        <taxon>Mycobacterium avium complex (MAC)</taxon>
    </lineage>
</organism>
<dbReference type="InterPro" id="IPR048447">
    <property type="entry name" value="DUF1980_C"/>
</dbReference>
<dbReference type="PANTHER" id="PTHR40047">
    <property type="entry name" value="UPF0703 PROTEIN YCGQ"/>
    <property type="match status" value="1"/>
</dbReference>
<dbReference type="EMBL" id="CP000479">
    <property type="protein sequence ID" value="ABK65469.1"/>
    <property type="molecule type" value="Genomic_DNA"/>
</dbReference>
<dbReference type="InterPro" id="IPR052955">
    <property type="entry name" value="UPF0703_membrane_permease"/>
</dbReference>